<keyword evidence="1" id="KW-0732">Signal</keyword>
<dbReference type="Proteomes" id="UP000663760">
    <property type="component" value="Chromosome 9"/>
</dbReference>
<sequence>MEIFRYILFLLGSPVVAAGAFAVLKVVEPIEVPQQNLPAEGRGDELRHGVAVLADPQVLHYPQRCPRRRVQQPERHGQLLAVAPQARRLLLLRHPLMHHHRRLRRVPQLLRHLLHHPPQRRSLRVPPVAGEELVHGAAHLDGAAAGSLPRALLLHHLPHGARLLPPAGGGAEVGEDHVVAAVRVVVVEDPREDPLTQLDIAMAGAGAEQGPPEHRR</sequence>
<protein>
    <submittedName>
        <fullName evidence="2">Uncharacterized protein</fullName>
    </submittedName>
</protein>
<keyword evidence="3" id="KW-1185">Reference proteome</keyword>
<proteinExistence type="predicted"/>
<dbReference type="EMBL" id="LR746272">
    <property type="protein sequence ID" value="CAA7401740.1"/>
    <property type="molecule type" value="Genomic_DNA"/>
</dbReference>
<accession>A0A7I8KVB0</accession>
<organism evidence="2 3">
    <name type="scientific">Spirodela intermedia</name>
    <name type="common">Intermediate duckweed</name>
    <dbReference type="NCBI Taxonomy" id="51605"/>
    <lineage>
        <taxon>Eukaryota</taxon>
        <taxon>Viridiplantae</taxon>
        <taxon>Streptophyta</taxon>
        <taxon>Embryophyta</taxon>
        <taxon>Tracheophyta</taxon>
        <taxon>Spermatophyta</taxon>
        <taxon>Magnoliopsida</taxon>
        <taxon>Liliopsida</taxon>
        <taxon>Araceae</taxon>
        <taxon>Lemnoideae</taxon>
        <taxon>Spirodela</taxon>
    </lineage>
</organism>
<name>A0A7I8KVB0_SPIIN</name>
<gene>
    <name evidence="2" type="ORF">SI8410_09012418</name>
</gene>
<evidence type="ECO:0000256" key="1">
    <source>
        <dbReference type="SAM" id="SignalP"/>
    </source>
</evidence>
<reference evidence="2" key="1">
    <citation type="submission" date="2020-02" db="EMBL/GenBank/DDBJ databases">
        <authorList>
            <person name="Scholz U."/>
            <person name="Mascher M."/>
            <person name="Fiebig A."/>
        </authorList>
    </citation>
    <scope>NUCLEOTIDE SEQUENCE</scope>
</reference>
<feature type="signal peptide" evidence="1">
    <location>
        <begin position="1"/>
        <end position="18"/>
    </location>
</feature>
<dbReference type="AlphaFoldDB" id="A0A7I8KVB0"/>
<feature type="chain" id="PRO_5029501837" evidence="1">
    <location>
        <begin position="19"/>
        <end position="216"/>
    </location>
</feature>
<evidence type="ECO:0000313" key="2">
    <source>
        <dbReference type="EMBL" id="CAA7401740.1"/>
    </source>
</evidence>
<evidence type="ECO:0000313" key="3">
    <source>
        <dbReference type="Proteomes" id="UP000663760"/>
    </source>
</evidence>